<evidence type="ECO:0008006" key="3">
    <source>
        <dbReference type="Google" id="ProtNLM"/>
    </source>
</evidence>
<name>A0A1G7UNY0_9BACL</name>
<dbReference type="OrthoDB" id="4570726at2"/>
<dbReference type="EMBL" id="FNBG01000049">
    <property type="protein sequence ID" value="SDG49272.1"/>
    <property type="molecule type" value="Genomic_DNA"/>
</dbReference>
<keyword evidence="2" id="KW-1185">Reference proteome</keyword>
<dbReference type="InterPro" id="IPR016787">
    <property type="entry name" value="UCP021328"/>
</dbReference>
<dbReference type="AlphaFoldDB" id="A0A1G7UNY0"/>
<evidence type="ECO:0000313" key="1">
    <source>
        <dbReference type="EMBL" id="SDG49272.1"/>
    </source>
</evidence>
<proteinExistence type="predicted"/>
<dbReference type="Proteomes" id="UP000198972">
    <property type="component" value="Unassembled WGS sequence"/>
</dbReference>
<accession>A0A1G7UNY0</accession>
<protein>
    <recommendedName>
        <fullName evidence="3">DUF2992 family protein</fullName>
    </recommendedName>
</protein>
<dbReference type="STRING" id="670482.SAMN04488542_1494"/>
<sequence>MKLTVFFNGQYWVGVVESQVGSSLKACQFLFGAEPKDGEILEFVHYKMLDLLASSQQQVEICPNIATRINPKRLARQVAKEIQMRGVSTAAQEAMRLELETRKKEKKILNKTMLKEMKEYKYQLKQQKAKEKHRGR</sequence>
<evidence type="ECO:0000313" key="2">
    <source>
        <dbReference type="Proteomes" id="UP000198972"/>
    </source>
</evidence>
<reference evidence="1 2" key="1">
    <citation type="submission" date="2016-10" db="EMBL/GenBank/DDBJ databases">
        <authorList>
            <person name="de Groot N.N."/>
        </authorList>
    </citation>
    <scope>NUCLEOTIDE SEQUENCE [LARGE SCALE GENOMIC DNA]</scope>
    <source>
        <strain evidence="1 2">DSM 28129</strain>
    </source>
</reference>
<gene>
    <name evidence="1" type="ORF">SAMN04488542_1494</name>
</gene>
<dbReference type="PIRSF" id="PIRSF021328">
    <property type="entry name" value="UCP021328"/>
    <property type="match status" value="1"/>
</dbReference>
<organism evidence="1 2">
    <name type="scientific">Fontibacillus panacisegetis</name>
    <dbReference type="NCBI Taxonomy" id="670482"/>
    <lineage>
        <taxon>Bacteria</taxon>
        <taxon>Bacillati</taxon>
        <taxon>Bacillota</taxon>
        <taxon>Bacilli</taxon>
        <taxon>Bacillales</taxon>
        <taxon>Paenibacillaceae</taxon>
        <taxon>Fontibacillus</taxon>
    </lineage>
</organism>
<dbReference type="Pfam" id="PF11208">
    <property type="entry name" value="DUF2992"/>
    <property type="match status" value="1"/>
</dbReference>
<dbReference type="RefSeq" id="WP_091236287.1">
    <property type="nucleotide sequence ID" value="NZ_FNBG01000049.1"/>
</dbReference>